<dbReference type="PRINTS" id="PR01262">
    <property type="entry name" value="INNEXIN"/>
</dbReference>
<evidence type="ECO:0000256" key="11">
    <source>
        <dbReference type="ARBA" id="ARBA00023303"/>
    </source>
</evidence>
<comment type="caution">
    <text evidence="13">The sequence shown here is derived from an EMBL/GenBank/DDBJ whole genome shotgun (WGS) entry which is preliminary data.</text>
</comment>
<comment type="similarity">
    <text evidence="12">Belongs to the pannexin family.</text>
</comment>
<evidence type="ECO:0000256" key="4">
    <source>
        <dbReference type="ARBA" id="ARBA00022475"/>
    </source>
</evidence>
<dbReference type="GO" id="GO:0005886">
    <property type="term" value="C:plasma membrane"/>
    <property type="evidence" value="ECO:0007669"/>
    <property type="project" value="UniProtKB-SubCell"/>
</dbReference>
<feature type="transmembrane region" description="Helical" evidence="12">
    <location>
        <begin position="285"/>
        <end position="306"/>
    </location>
</feature>
<evidence type="ECO:0000313" key="14">
    <source>
        <dbReference type="Proteomes" id="UP001200034"/>
    </source>
</evidence>
<dbReference type="EMBL" id="JAJJHW010000095">
    <property type="protein sequence ID" value="KAH8387951.1"/>
    <property type="molecule type" value="Genomic_DNA"/>
</dbReference>
<feature type="transmembrane region" description="Helical" evidence="12">
    <location>
        <begin position="197"/>
        <end position="218"/>
    </location>
</feature>
<evidence type="ECO:0000256" key="6">
    <source>
        <dbReference type="ARBA" id="ARBA00022868"/>
    </source>
</evidence>
<comment type="function">
    <text evidence="12">Structural component of the gap junctions.</text>
</comment>
<comment type="subcellular location">
    <subcellularLocation>
        <location evidence="1">Cell junction</location>
        <location evidence="1">Gap junction</location>
    </subcellularLocation>
    <subcellularLocation>
        <location evidence="2 12">Cell membrane</location>
        <topology evidence="2 12">Multi-pass membrane protein</topology>
    </subcellularLocation>
</comment>
<evidence type="ECO:0000313" key="13">
    <source>
        <dbReference type="EMBL" id="KAH8387951.1"/>
    </source>
</evidence>
<dbReference type="AlphaFoldDB" id="A0AAD4KDR2"/>
<name>A0AAD4KDR2_9MUSC</name>
<dbReference type="Proteomes" id="UP001200034">
    <property type="component" value="Unassembled WGS sequence"/>
</dbReference>
<protein>
    <recommendedName>
        <fullName evidence="12">Innexin</fullName>
    </recommendedName>
</protein>
<keyword evidence="14" id="KW-1185">Reference proteome</keyword>
<dbReference type="GO" id="GO:0005921">
    <property type="term" value="C:gap junction"/>
    <property type="evidence" value="ECO:0007669"/>
    <property type="project" value="UniProtKB-SubCell"/>
</dbReference>
<dbReference type="Pfam" id="PF00876">
    <property type="entry name" value="Innexin"/>
    <property type="match status" value="1"/>
</dbReference>
<evidence type="ECO:0000256" key="3">
    <source>
        <dbReference type="ARBA" id="ARBA00022448"/>
    </source>
</evidence>
<keyword evidence="9 12" id="KW-0406">Ion transport</keyword>
<evidence type="ECO:0000256" key="12">
    <source>
        <dbReference type="RuleBase" id="RU010713"/>
    </source>
</evidence>
<dbReference type="GO" id="GO:0007602">
    <property type="term" value="P:phototransduction"/>
    <property type="evidence" value="ECO:0007669"/>
    <property type="project" value="TreeGrafter"/>
</dbReference>
<reference evidence="13" key="1">
    <citation type="journal article" date="2021" name="Mol. Ecol. Resour.">
        <title>Phylogenomic analyses of the genus Drosophila reveals genomic signals of climate adaptation.</title>
        <authorList>
            <person name="Li F."/>
            <person name="Rane R.V."/>
            <person name="Luria V."/>
            <person name="Xiong Z."/>
            <person name="Chen J."/>
            <person name="Li Z."/>
            <person name="Catullo R.A."/>
            <person name="Griffin P.C."/>
            <person name="Schiffer M."/>
            <person name="Pearce S."/>
            <person name="Lee S.F."/>
            <person name="McElroy K."/>
            <person name="Stocker A."/>
            <person name="Shirriffs J."/>
            <person name="Cockerell F."/>
            <person name="Coppin C."/>
            <person name="Sgro C.M."/>
            <person name="Karger A."/>
            <person name="Cain J.W."/>
            <person name="Weber J.A."/>
            <person name="Santpere G."/>
            <person name="Kirschner M.W."/>
            <person name="Hoffmann A.A."/>
            <person name="Oakeshott J.G."/>
            <person name="Zhang G."/>
        </authorList>
    </citation>
    <scope>NUCLEOTIDE SEQUENCE</scope>
    <source>
        <strain evidence="13">BGI-SZ-2011g</strain>
    </source>
</reference>
<keyword evidence="10 12" id="KW-0472">Membrane</keyword>
<dbReference type="InterPro" id="IPR000990">
    <property type="entry name" value="Innexin"/>
</dbReference>
<dbReference type="GO" id="GO:0005243">
    <property type="term" value="F:gap junction channel activity"/>
    <property type="evidence" value="ECO:0007669"/>
    <property type="project" value="TreeGrafter"/>
</dbReference>
<evidence type="ECO:0000256" key="9">
    <source>
        <dbReference type="ARBA" id="ARBA00023065"/>
    </source>
</evidence>
<evidence type="ECO:0000256" key="10">
    <source>
        <dbReference type="ARBA" id="ARBA00023136"/>
    </source>
</evidence>
<evidence type="ECO:0000256" key="2">
    <source>
        <dbReference type="ARBA" id="ARBA00004651"/>
    </source>
</evidence>
<feature type="transmembrane region" description="Helical" evidence="12">
    <location>
        <begin position="112"/>
        <end position="134"/>
    </location>
</feature>
<keyword evidence="6" id="KW-0303">Gap junction</keyword>
<evidence type="ECO:0000256" key="8">
    <source>
        <dbReference type="ARBA" id="ARBA00022989"/>
    </source>
</evidence>
<organism evidence="13 14">
    <name type="scientific">Drosophila rubida</name>
    <dbReference type="NCBI Taxonomy" id="30044"/>
    <lineage>
        <taxon>Eukaryota</taxon>
        <taxon>Metazoa</taxon>
        <taxon>Ecdysozoa</taxon>
        <taxon>Arthropoda</taxon>
        <taxon>Hexapoda</taxon>
        <taxon>Insecta</taxon>
        <taxon>Pterygota</taxon>
        <taxon>Neoptera</taxon>
        <taxon>Endopterygota</taxon>
        <taxon>Diptera</taxon>
        <taxon>Brachycera</taxon>
        <taxon>Muscomorpha</taxon>
        <taxon>Ephydroidea</taxon>
        <taxon>Drosophilidae</taxon>
        <taxon>Drosophila</taxon>
    </lineage>
</organism>
<sequence>MLSTFASVKQYLKFDLTRVIIDNIVFKLHYRWTFVLLLVATLLITSRQYIGEHIQCISDNVVAPVINTFCFFTPTFTVVRHMNNTALESGSIFQPGIGPYNRNEDKIKRHAYYQWVPFVLFAQALCFYLPHMLWKKWEGGRIKALVYGLRMVGLTKYLKHDSMRIGKLNIPSMAEAEDRVINIRRTMIDRMRLNQSWGAHLVFAELLNLVNLCLQIYWTHRFLGREFLTLGIKVLRERWVDKMDALDIVFPKVTKCTFYKYGASGSLQEHDTLCVMALNIMNEKIYTILWFWYAFLLTVTVLGLLWRLFTLFCYKNVTFTKCSLYWAKPGKLDESDLKAVIQKCNFSNWMFLFFLRTNLSEFLFQKVIYHLASEFPNDPIHDNDINDYKSREREAAGSSGAAKYPLLEALDTVDAPLLHHRGAVANAGAASKQPTESATLPV</sequence>
<keyword evidence="3 12" id="KW-0813">Transport</keyword>
<evidence type="ECO:0000256" key="5">
    <source>
        <dbReference type="ARBA" id="ARBA00022692"/>
    </source>
</evidence>
<keyword evidence="8 12" id="KW-1133">Transmembrane helix</keyword>
<keyword evidence="7" id="KW-0965">Cell junction</keyword>
<accession>A0AAD4KDR2</accession>
<dbReference type="PROSITE" id="PS51013">
    <property type="entry name" value="PANNEXIN"/>
    <property type="match status" value="1"/>
</dbReference>
<feature type="transmembrane region" description="Helical" evidence="12">
    <location>
        <begin position="28"/>
        <end position="45"/>
    </location>
</feature>
<gene>
    <name evidence="12" type="primary">inx</name>
    <name evidence="13" type="ORF">KR093_010457</name>
</gene>
<proteinExistence type="inferred from homology"/>
<keyword evidence="5 12" id="KW-0812">Transmembrane</keyword>
<evidence type="ECO:0000256" key="7">
    <source>
        <dbReference type="ARBA" id="ARBA00022949"/>
    </source>
</evidence>
<dbReference type="PANTHER" id="PTHR11893">
    <property type="entry name" value="INNEXIN"/>
    <property type="match status" value="1"/>
</dbReference>
<dbReference type="GO" id="GO:0034220">
    <property type="term" value="P:monoatomic ion transmembrane transport"/>
    <property type="evidence" value="ECO:0007669"/>
    <property type="project" value="UniProtKB-KW"/>
</dbReference>
<evidence type="ECO:0000256" key="1">
    <source>
        <dbReference type="ARBA" id="ARBA00004610"/>
    </source>
</evidence>
<dbReference type="PANTHER" id="PTHR11893:SF38">
    <property type="entry name" value="INNEXIN INX7"/>
    <property type="match status" value="1"/>
</dbReference>
<keyword evidence="4" id="KW-1003">Cell membrane</keyword>
<keyword evidence="11 12" id="KW-0407">Ion channel</keyword>